<keyword evidence="8" id="KW-0732">Signal</keyword>
<evidence type="ECO:0000256" key="6">
    <source>
        <dbReference type="ARBA" id="ARBA00023136"/>
    </source>
</evidence>
<dbReference type="KEGG" id="mrob:HH214_11910"/>
<dbReference type="InterPro" id="IPR006685">
    <property type="entry name" value="MscS_channel_2nd"/>
</dbReference>
<evidence type="ECO:0000256" key="1">
    <source>
        <dbReference type="ARBA" id="ARBA00004651"/>
    </source>
</evidence>
<gene>
    <name evidence="11" type="ORF">HH214_11910</name>
</gene>
<keyword evidence="12" id="KW-1185">Reference proteome</keyword>
<keyword evidence="5 7" id="KW-1133">Transmembrane helix</keyword>
<feature type="chain" id="PRO_5029707432" evidence="8">
    <location>
        <begin position="22"/>
        <end position="595"/>
    </location>
</feature>
<dbReference type="GO" id="GO:0008381">
    <property type="term" value="F:mechanosensitive monoatomic ion channel activity"/>
    <property type="evidence" value="ECO:0007669"/>
    <property type="project" value="InterPro"/>
</dbReference>
<dbReference type="Gene3D" id="3.30.70.100">
    <property type="match status" value="1"/>
</dbReference>
<accession>A0A7L5E2I6</accession>
<dbReference type="EMBL" id="CP051682">
    <property type="protein sequence ID" value="QJD96529.1"/>
    <property type="molecule type" value="Genomic_DNA"/>
</dbReference>
<comment type="similarity">
    <text evidence="2">Belongs to the MscS (TC 1.A.23) family.</text>
</comment>
<keyword evidence="3" id="KW-1003">Cell membrane</keyword>
<feature type="signal peptide" evidence="8">
    <location>
        <begin position="1"/>
        <end position="21"/>
    </location>
</feature>
<evidence type="ECO:0000256" key="3">
    <source>
        <dbReference type="ARBA" id="ARBA00022475"/>
    </source>
</evidence>
<dbReference type="AlphaFoldDB" id="A0A7L5E2I6"/>
<name>A0A7L5E2I6_9SPHI</name>
<dbReference type="GO" id="GO:0005886">
    <property type="term" value="C:plasma membrane"/>
    <property type="evidence" value="ECO:0007669"/>
    <property type="project" value="UniProtKB-SubCell"/>
</dbReference>
<dbReference type="Proteomes" id="UP000503278">
    <property type="component" value="Chromosome"/>
</dbReference>
<dbReference type="InterPro" id="IPR023408">
    <property type="entry name" value="MscS_beta-dom_sf"/>
</dbReference>
<dbReference type="PANTHER" id="PTHR30221">
    <property type="entry name" value="SMALL-CONDUCTANCE MECHANOSENSITIVE CHANNEL"/>
    <property type="match status" value="1"/>
</dbReference>
<dbReference type="SUPFAM" id="SSF82689">
    <property type="entry name" value="Mechanosensitive channel protein MscS (YggB), C-terminal domain"/>
    <property type="match status" value="1"/>
</dbReference>
<keyword evidence="4 7" id="KW-0812">Transmembrane</keyword>
<sequence length="595" mass="67462">MIYKKVLIFVLTCLLSGSLLAQHHTISNHRDSLKNSQLIKQTTKLQEIASVHQSDSIQKAVVLQLQNLNVQDSTKIRLLVTTLQALKLSDSLEKSQLPHHIDSLKRLVTGFQVIPFDQPLFTIRSPLGAFSPQERAKAITEKLKQLARDYVFHQDSLVISSQYAILQIQYAHQPILSIDTTDALWMNSSKLKLAQHYRNQIALAMASHQQATSLQSLLKEAGLAILVILAVTLLIYFIRRLAKKLSRKITEQRGKRINGIKIKSYELFNAGQQISVLLFFNNVIKWSLIILLVYLALPVLFGLFPWTRGIATTLFGLVLNPAKKIIKAFWNYMPNLFTVLLIGVVFWYFLKGIRYLKREIEKGNLTIPGFYADWAAPTYQIVRVIVLAFMFILIFPYLPGSNSLAFKGVSVFLGVLFTFGSAGPLGNLISGMVLTYMRSFKVGDRVKIGEVTGDIMEETLLVIRIRTIKNEIISIPNSSVLASHTINYSSESAQEGLIINTTITMGYNTPWKQVHELLIQAALQTEYIQPSPAPYVYQTKLDDYYASYQINAYTREANQQDLIYSNLHQHIQNIFNDAGLELVSPHYRVIRTERT</sequence>
<dbReference type="SUPFAM" id="SSF50182">
    <property type="entry name" value="Sm-like ribonucleoproteins"/>
    <property type="match status" value="1"/>
</dbReference>
<evidence type="ECO:0000259" key="9">
    <source>
        <dbReference type="Pfam" id="PF00924"/>
    </source>
</evidence>
<protein>
    <submittedName>
        <fullName evidence="11">Mechanosensitive ion channel</fullName>
    </submittedName>
</protein>
<evidence type="ECO:0000313" key="12">
    <source>
        <dbReference type="Proteomes" id="UP000503278"/>
    </source>
</evidence>
<organism evidence="11 12">
    <name type="scientific">Mucilaginibacter robiniae</name>
    <dbReference type="NCBI Taxonomy" id="2728022"/>
    <lineage>
        <taxon>Bacteria</taxon>
        <taxon>Pseudomonadati</taxon>
        <taxon>Bacteroidota</taxon>
        <taxon>Sphingobacteriia</taxon>
        <taxon>Sphingobacteriales</taxon>
        <taxon>Sphingobacteriaceae</taxon>
        <taxon>Mucilaginibacter</taxon>
    </lineage>
</organism>
<dbReference type="InterPro" id="IPR010920">
    <property type="entry name" value="LSM_dom_sf"/>
</dbReference>
<dbReference type="InterPro" id="IPR011066">
    <property type="entry name" value="MscS_channel_C_sf"/>
</dbReference>
<evidence type="ECO:0000256" key="4">
    <source>
        <dbReference type="ARBA" id="ARBA00022692"/>
    </source>
</evidence>
<feature type="transmembrane region" description="Helical" evidence="7">
    <location>
        <begin position="221"/>
        <end position="238"/>
    </location>
</feature>
<feature type="transmembrane region" description="Helical" evidence="7">
    <location>
        <begin position="411"/>
        <end position="437"/>
    </location>
</feature>
<dbReference type="Gene3D" id="2.30.30.60">
    <property type="match status" value="1"/>
</dbReference>
<feature type="transmembrane region" description="Helical" evidence="7">
    <location>
        <begin position="381"/>
        <end position="399"/>
    </location>
</feature>
<evidence type="ECO:0000256" key="7">
    <source>
        <dbReference type="SAM" id="Phobius"/>
    </source>
</evidence>
<dbReference type="Pfam" id="PF00924">
    <property type="entry name" value="MS_channel_2nd"/>
    <property type="match status" value="1"/>
</dbReference>
<proteinExistence type="inferred from homology"/>
<evidence type="ECO:0000313" key="11">
    <source>
        <dbReference type="EMBL" id="QJD96529.1"/>
    </source>
</evidence>
<comment type="subcellular location">
    <subcellularLocation>
        <location evidence="1">Cell membrane</location>
        <topology evidence="1">Multi-pass membrane protein</topology>
    </subcellularLocation>
</comment>
<dbReference type="InterPro" id="IPR045275">
    <property type="entry name" value="MscS_archaea/bacteria_type"/>
</dbReference>
<dbReference type="InterPro" id="IPR049278">
    <property type="entry name" value="MS_channel_C"/>
</dbReference>
<feature type="domain" description="Mechanosensitive ion channel MscS" evidence="9">
    <location>
        <begin position="425"/>
        <end position="489"/>
    </location>
</feature>
<evidence type="ECO:0000256" key="5">
    <source>
        <dbReference type="ARBA" id="ARBA00022989"/>
    </source>
</evidence>
<keyword evidence="6 7" id="KW-0472">Membrane</keyword>
<feature type="transmembrane region" description="Helical" evidence="7">
    <location>
        <begin position="288"/>
        <end position="308"/>
    </location>
</feature>
<evidence type="ECO:0000256" key="8">
    <source>
        <dbReference type="SAM" id="SignalP"/>
    </source>
</evidence>
<evidence type="ECO:0000259" key="10">
    <source>
        <dbReference type="Pfam" id="PF21082"/>
    </source>
</evidence>
<feature type="domain" description="Mechanosensitive ion channel MscS C-terminal" evidence="10">
    <location>
        <begin position="499"/>
        <end position="581"/>
    </location>
</feature>
<dbReference type="PANTHER" id="PTHR30221:SF18">
    <property type="entry name" value="SLL0590 PROTEIN"/>
    <property type="match status" value="1"/>
</dbReference>
<feature type="transmembrane region" description="Helical" evidence="7">
    <location>
        <begin position="328"/>
        <end position="350"/>
    </location>
</feature>
<dbReference type="RefSeq" id="WP_169607939.1">
    <property type="nucleotide sequence ID" value="NZ_CP051682.1"/>
</dbReference>
<reference evidence="11 12" key="1">
    <citation type="submission" date="2020-04" db="EMBL/GenBank/DDBJ databases">
        <title>Genome sequencing of novel species.</title>
        <authorList>
            <person name="Heo J."/>
            <person name="Kim S.-J."/>
            <person name="Kim J.-S."/>
            <person name="Hong S.-B."/>
            <person name="Kwon S.-W."/>
        </authorList>
    </citation>
    <scope>NUCLEOTIDE SEQUENCE [LARGE SCALE GENOMIC DNA]</scope>
    <source>
        <strain evidence="11 12">F39-2</strain>
    </source>
</reference>
<evidence type="ECO:0000256" key="2">
    <source>
        <dbReference type="ARBA" id="ARBA00008017"/>
    </source>
</evidence>
<dbReference type="Pfam" id="PF21082">
    <property type="entry name" value="MS_channel_3rd"/>
    <property type="match status" value="1"/>
</dbReference>